<reference evidence="17" key="1">
    <citation type="submission" date="2020-10" db="EMBL/GenBank/DDBJ databases">
        <authorList>
            <person name="Gilroy R."/>
        </authorList>
    </citation>
    <scope>NUCLEOTIDE SEQUENCE</scope>
    <source>
        <strain evidence="17">CHK158-818</strain>
    </source>
</reference>
<dbReference type="InterPro" id="IPR008268">
    <property type="entry name" value="Peptidase_S16_AS"/>
</dbReference>
<keyword evidence="3 13" id="KW-0645">Protease</keyword>
<dbReference type="Proteomes" id="UP000824112">
    <property type="component" value="Unassembled WGS sequence"/>
</dbReference>
<dbReference type="GO" id="GO:0004252">
    <property type="term" value="F:serine-type endopeptidase activity"/>
    <property type="evidence" value="ECO:0007669"/>
    <property type="project" value="UniProtKB-UniRule"/>
</dbReference>
<keyword evidence="7 12" id="KW-0067">ATP-binding</keyword>
<sequence>PLRNMVMYPGVALPVSVGRTKSLKLIKEAYAKKKFIGVVCQRDMNVEDPEQKDLYTVGSIAEIIKILEMPDNGTTVILQGKKRFRINEITATEPYLRANVSFIEEIAPPEGNKQFKALISAVKDLTFSILKTIGEASREMVFAIRNIENIHYMINFLCTNIPIEASQKQELLEIDNMEKRTYLLYKMMSKEAQLIEIKADIQSKAREDLSQQQREHFLQQQIKTIQDELGGNAQEQDILELRQKAEKKKWSQEVAKTFEKEVKKLERLHPQSPDFSIQFNYLQTMIDLPWNEYSKDNFNLKHAQRILDKDHYGLEKVKERIIEHLAVLKLRGDLKSPIICLYGPPGVGKTSLGKSIAEALNRKYVRMSLGGLHDEAEIRGHRRTYIGAMPGRIIQGLLKAGTSNPVFVLDEIDKIGNDFKGDPASALLEVLDPEQNNTFHDNYLDIDYDLSKILFIATANNLNTVSQPLLDRMELIDISGYIQEEKVEIARRHLLPKQLENHGLEKDEINIPKKTMNAIVENYTRESGVRELDKKIAKILRKIARKKASGEDYPKNLSVTDLKEYLGIQEYSRDKYEGNEYPGVVTGLAWTAVGGEILFVESSLSKSKGEKLTLTGNLGDVMKESAVIAMQYIKSHAELLNIPDEIFEKWNVHIHVPEGAIPKDGPSAGITMVTSLASSFTQRKVRPNLAMTGEITLRGRVLPVGGIKEKILAAKRANIKDIILSEENKKDIEEIKDTYIKGVTFHYVKDIKEVLDFALMKEKVDHPLNLL</sequence>
<feature type="domain" description="Lon N-terminal" evidence="16">
    <location>
        <begin position="1"/>
        <end position="192"/>
    </location>
</feature>
<dbReference type="Pfam" id="PF05362">
    <property type="entry name" value="Lon_C"/>
    <property type="match status" value="1"/>
</dbReference>
<dbReference type="SUPFAM" id="SSF88697">
    <property type="entry name" value="PUA domain-like"/>
    <property type="match status" value="1"/>
</dbReference>
<feature type="non-terminal residue" evidence="17">
    <location>
        <position position="1"/>
    </location>
</feature>
<dbReference type="PROSITE" id="PS01046">
    <property type="entry name" value="LON_SER"/>
    <property type="match status" value="1"/>
</dbReference>
<dbReference type="NCBIfam" id="TIGR00763">
    <property type="entry name" value="lon"/>
    <property type="match status" value="1"/>
</dbReference>
<dbReference type="InterPro" id="IPR008269">
    <property type="entry name" value="Lon_proteolytic"/>
</dbReference>
<reference evidence="17" key="2">
    <citation type="journal article" date="2021" name="PeerJ">
        <title>Extensive microbial diversity within the chicken gut microbiome revealed by metagenomics and culture.</title>
        <authorList>
            <person name="Gilroy R."/>
            <person name="Ravi A."/>
            <person name="Getino M."/>
            <person name="Pursley I."/>
            <person name="Horton D.L."/>
            <person name="Alikhan N.F."/>
            <person name="Baker D."/>
            <person name="Gharbi K."/>
            <person name="Hall N."/>
            <person name="Watson M."/>
            <person name="Adriaenssens E.M."/>
            <person name="Foster-Nyarko E."/>
            <person name="Jarju S."/>
            <person name="Secka A."/>
            <person name="Antonio M."/>
            <person name="Oren A."/>
            <person name="Chaudhuri R.R."/>
            <person name="La Ragione R."/>
            <person name="Hildebrand F."/>
            <person name="Pallen M.J."/>
        </authorList>
    </citation>
    <scope>NUCLEOTIDE SEQUENCE</scope>
    <source>
        <strain evidence="17">CHK158-818</strain>
    </source>
</reference>
<dbReference type="Gene3D" id="3.40.50.300">
    <property type="entry name" value="P-loop containing nucleotide triphosphate hydrolases"/>
    <property type="match status" value="1"/>
</dbReference>
<dbReference type="Gene3D" id="1.10.8.60">
    <property type="match status" value="1"/>
</dbReference>
<dbReference type="SUPFAM" id="SSF52540">
    <property type="entry name" value="P-loop containing nucleoside triphosphate hydrolases"/>
    <property type="match status" value="1"/>
</dbReference>
<evidence type="ECO:0000256" key="3">
    <source>
        <dbReference type="ARBA" id="ARBA00022670"/>
    </source>
</evidence>
<evidence type="ECO:0000313" key="17">
    <source>
        <dbReference type="EMBL" id="HIU54568.1"/>
    </source>
</evidence>
<dbReference type="PANTHER" id="PTHR10046">
    <property type="entry name" value="ATP DEPENDENT LON PROTEASE FAMILY MEMBER"/>
    <property type="match status" value="1"/>
</dbReference>
<dbReference type="InterPro" id="IPR015947">
    <property type="entry name" value="PUA-like_sf"/>
</dbReference>
<keyword evidence="2" id="KW-0963">Cytoplasm</keyword>
<dbReference type="GO" id="GO:0004176">
    <property type="term" value="F:ATP-dependent peptidase activity"/>
    <property type="evidence" value="ECO:0007669"/>
    <property type="project" value="UniProtKB-UniRule"/>
</dbReference>
<proteinExistence type="inferred from homology"/>
<evidence type="ECO:0000256" key="9">
    <source>
        <dbReference type="ARBA" id="ARBA00050665"/>
    </source>
</evidence>
<comment type="caution">
    <text evidence="17">The sequence shown here is derived from an EMBL/GenBank/DDBJ whole genome shotgun (WGS) entry which is preliminary data.</text>
</comment>
<dbReference type="InterPro" id="IPR004815">
    <property type="entry name" value="Lon_bac/euk-typ"/>
</dbReference>
<evidence type="ECO:0000259" key="15">
    <source>
        <dbReference type="PROSITE" id="PS51786"/>
    </source>
</evidence>
<dbReference type="GO" id="GO:0016887">
    <property type="term" value="F:ATP hydrolysis activity"/>
    <property type="evidence" value="ECO:0007669"/>
    <property type="project" value="InterPro"/>
</dbReference>
<dbReference type="InterPro" id="IPR027543">
    <property type="entry name" value="Lon_bac"/>
</dbReference>
<dbReference type="InterPro" id="IPR046336">
    <property type="entry name" value="Lon_prtase_N_sf"/>
</dbReference>
<dbReference type="Gene3D" id="1.20.58.1480">
    <property type="match status" value="1"/>
</dbReference>
<keyword evidence="5 13" id="KW-0378">Hydrolase</keyword>
<evidence type="ECO:0000256" key="5">
    <source>
        <dbReference type="ARBA" id="ARBA00022801"/>
    </source>
</evidence>
<dbReference type="GO" id="GO:0005737">
    <property type="term" value="C:cytoplasm"/>
    <property type="evidence" value="ECO:0007669"/>
    <property type="project" value="UniProtKB-SubCell"/>
</dbReference>
<evidence type="ECO:0000256" key="10">
    <source>
        <dbReference type="ARBA" id="ARBA00066743"/>
    </source>
</evidence>
<dbReference type="InterPro" id="IPR027417">
    <property type="entry name" value="P-loop_NTPase"/>
</dbReference>
<dbReference type="Gene3D" id="3.30.230.10">
    <property type="match status" value="1"/>
</dbReference>
<dbReference type="AlphaFoldDB" id="A0A9D1M615"/>
<keyword evidence="6 13" id="KW-0720">Serine protease</keyword>
<evidence type="ECO:0000256" key="7">
    <source>
        <dbReference type="ARBA" id="ARBA00022840"/>
    </source>
</evidence>
<dbReference type="SMART" id="SM00464">
    <property type="entry name" value="LON"/>
    <property type="match status" value="1"/>
</dbReference>
<evidence type="ECO:0000256" key="8">
    <source>
        <dbReference type="ARBA" id="ARBA00023016"/>
    </source>
</evidence>
<dbReference type="GO" id="GO:0005524">
    <property type="term" value="F:ATP binding"/>
    <property type="evidence" value="ECO:0007669"/>
    <property type="project" value="UniProtKB-KW"/>
</dbReference>
<dbReference type="SMART" id="SM00382">
    <property type="entry name" value="AAA"/>
    <property type="match status" value="1"/>
</dbReference>
<dbReference type="PIRSF" id="PIRSF001174">
    <property type="entry name" value="Lon_proteas"/>
    <property type="match status" value="1"/>
</dbReference>
<evidence type="ECO:0000256" key="6">
    <source>
        <dbReference type="ARBA" id="ARBA00022825"/>
    </source>
</evidence>
<dbReference type="HAMAP" id="MF_01973">
    <property type="entry name" value="lon_bact"/>
    <property type="match status" value="1"/>
</dbReference>
<comment type="similarity">
    <text evidence="13 14">Belongs to the peptidase S16 family.</text>
</comment>
<evidence type="ECO:0000259" key="16">
    <source>
        <dbReference type="PROSITE" id="PS51787"/>
    </source>
</evidence>
<name>A0A9D1M615_9BACT</name>
<evidence type="ECO:0000256" key="13">
    <source>
        <dbReference type="PROSITE-ProRule" id="PRU01122"/>
    </source>
</evidence>
<dbReference type="Pfam" id="PF22667">
    <property type="entry name" value="Lon_lid"/>
    <property type="match status" value="1"/>
</dbReference>
<dbReference type="InterPro" id="IPR003959">
    <property type="entry name" value="ATPase_AAA_core"/>
</dbReference>
<dbReference type="InterPro" id="IPR003593">
    <property type="entry name" value="AAA+_ATPase"/>
</dbReference>
<evidence type="ECO:0000256" key="2">
    <source>
        <dbReference type="ARBA" id="ARBA00022490"/>
    </source>
</evidence>
<dbReference type="InterPro" id="IPR054594">
    <property type="entry name" value="Lon_lid"/>
</dbReference>
<dbReference type="CDD" id="cd19500">
    <property type="entry name" value="RecA-like_Lon"/>
    <property type="match status" value="1"/>
</dbReference>
<dbReference type="Gene3D" id="1.20.5.5270">
    <property type="match status" value="1"/>
</dbReference>
<evidence type="ECO:0000256" key="12">
    <source>
        <dbReference type="PIRSR" id="PIRSR001174-2"/>
    </source>
</evidence>
<dbReference type="PRINTS" id="PR00830">
    <property type="entry name" value="ENDOLAPTASE"/>
</dbReference>
<feature type="active site" evidence="11 13">
    <location>
        <position position="710"/>
    </location>
</feature>
<feature type="binding site" evidence="12">
    <location>
        <begin position="343"/>
        <end position="350"/>
    </location>
    <ligand>
        <name>ATP</name>
        <dbReference type="ChEBI" id="CHEBI:30616"/>
    </ligand>
</feature>
<keyword evidence="8" id="KW-0346">Stress response</keyword>
<dbReference type="PROSITE" id="PS51786">
    <property type="entry name" value="LON_PROTEOLYTIC"/>
    <property type="match status" value="1"/>
</dbReference>
<dbReference type="SUPFAM" id="SSF54211">
    <property type="entry name" value="Ribosomal protein S5 domain 2-like"/>
    <property type="match status" value="1"/>
</dbReference>
<dbReference type="FunFam" id="3.40.50.300:FF:000021">
    <property type="entry name" value="Lon protease homolog"/>
    <property type="match status" value="1"/>
</dbReference>
<dbReference type="PROSITE" id="PS51787">
    <property type="entry name" value="LON_N"/>
    <property type="match status" value="1"/>
</dbReference>
<dbReference type="InterPro" id="IPR027065">
    <property type="entry name" value="Lon_Prtase"/>
</dbReference>
<dbReference type="GO" id="GO:0043565">
    <property type="term" value="F:sequence-specific DNA binding"/>
    <property type="evidence" value="ECO:0007669"/>
    <property type="project" value="InterPro"/>
</dbReference>
<dbReference type="Gene3D" id="2.30.130.40">
    <property type="entry name" value="LON domain-like"/>
    <property type="match status" value="1"/>
</dbReference>
<evidence type="ECO:0000256" key="1">
    <source>
        <dbReference type="ARBA" id="ARBA00004496"/>
    </source>
</evidence>
<gene>
    <name evidence="17" type="primary">lon</name>
    <name evidence="17" type="ORF">IAB03_02020</name>
</gene>
<dbReference type="Pfam" id="PF02190">
    <property type="entry name" value="LON_substr_bdg"/>
    <property type="match status" value="1"/>
</dbReference>
<accession>A0A9D1M615</accession>
<evidence type="ECO:0000256" key="14">
    <source>
        <dbReference type="RuleBase" id="RU000591"/>
    </source>
</evidence>
<protein>
    <recommendedName>
        <fullName evidence="10 13">endopeptidase La</fullName>
        <ecNumber evidence="10 13">3.4.21.53</ecNumber>
    </recommendedName>
</protein>
<dbReference type="InterPro" id="IPR020568">
    <property type="entry name" value="Ribosomal_Su5_D2-typ_SF"/>
</dbReference>
<dbReference type="EC" id="3.4.21.53" evidence="10 13"/>
<feature type="active site" evidence="11 13">
    <location>
        <position position="667"/>
    </location>
</feature>
<dbReference type="GO" id="GO:0006508">
    <property type="term" value="P:proteolysis"/>
    <property type="evidence" value="ECO:0007669"/>
    <property type="project" value="UniProtKB-KW"/>
</dbReference>
<dbReference type="InterPro" id="IPR003111">
    <property type="entry name" value="Lon_prtase_N"/>
</dbReference>
<feature type="domain" description="Lon proteolytic" evidence="15">
    <location>
        <begin position="579"/>
        <end position="761"/>
    </location>
</feature>
<evidence type="ECO:0000256" key="4">
    <source>
        <dbReference type="ARBA" id="ARBA00022741"/>
    </source>
</evidence>
<evidence type="ECO:0000256" key="11">
    <source>
        <dbReference type="PIRSR" id="PIRSR001174-1"/>
    </source>
</evidence>
<dbReference type="InterPro" id="IPR014721">
    <property type="entry name" value="Ribsml_uS5_D2-typ_fold_subgr"/>
</dbReference>
<keyword evidence="4 12" id="KW-0547">Nucleotide-binding</keyword>
<dbReference type="Pfam" id="PF00004">
    <property type="entry name" value="AAA"/>
    <property type="match status" value="1"/>
</dbReference>
<dbReference type="GO" id="GO:0030163">
    <property type="term" value="P:protein catabolic process"/>
    <property type="evidence" value="ECO:0007669"/>
    <property type="project" value="InterPro"/>
</dbReference>
<dbReference type="EMBL" id="DVNA01000045">
    <property type="protein sequence ID" value="HIU54568.1"/>
    <property type="molecule type" value="Genomic_DNA"/>
</dbReference>
<comment type="catalytic activity">
    <reaction evidence="9 13">
        <text>Hydrolysis of proteins in presence of ATP.</text>
        <dbReference type="EC" id="3.4.21.53"/>
    </reaction>
</comment>
<organism evidence="17 18">
    <name type="scientific">Candidatus Gallibacteroides avistercoris</name>
    <dbReference type="NCBI Taxonomy" id="2840833"/>
    <lineage>
        <taxon>Bacteria</taxon>
        <taxon>Pseudomonadati</taxon>
        <taxon>Bacteroidota</taxon>
        <taxon>Bacteroidia</taxon>
        <taxon>Bacteroidales</taxon>
        <taxon>Bacteroidaceae</taxon>
        <taxon>Bacteroidaceae incertae sedis</taxon>
        <taxon>Candidatus Gallibacteroides</taxon>
    </lineage>
</organism>
<comment type="subcellular location">
    <subcellularLocation>
        <location evidence="1">Cytoplasm</location>
    </subcellularLocation>
</comment>
<evidence type="ECO:0000313" key="18">
    <source>
        <dbReference type="Proteomes" id="UP000824112"/>
    </source>
</evidence>